<organism evidence="1 2">
    <name type="scientific">Centaurea solstitialis</name>
    <name type="common">yellow star-thistle</name>
    <dbReference type="NCBI Taxonomy" id="347529"/>
    <lineage>
        <taxon>Eukaryota</taxon>
        <taxon>Viridiplantae</taxon>
        <taxon>Streptophyta</taxon>
        <taxon>Embryophyta</taxon>
        <taxon>Tracheophyta</taxon>
        <taxon>Spermatophyta</taxon>
        <taxon>Magnoliopsida</taxon>
        <taxon>eudicotyledons</taxon>
        <taxon>Gunneridae</taxon>
        <taxon>Pentapetalae</taxon>
        <taxon>asterids</taxon>
        <taxon>campanulids</taxon>
        <taxon>Asterales</taxon>
        <taxon>Asteraceae</taxon>
        <taxon>Carduoideae</taxon>
        <taxon>Cardueae</taxon>
        <taxon>Centaureinae</taxon>
        <taxon>Centaurea</taxon>
    </lineage>
</organism>
<dbReference type="Proteomes" id="UP001172457">
    <property type="component" value="Chromosome 2"/>
</dbReference>
<sequence>MTACIIMHYMIIDDERINMKLCITEECTISITLLKLIKFQRYQLLLSAHQHWSSFKTGERKLQKLSTMAPELLLDQPHCFQQLSFAIYDSPTRNLIRQQSALHAVIDIEEGPVAEPGELSKPHEPALLLLLSDVQDSVLRYPGWHVRRVGIDTRNEQVWSQQVDLRLAAFYGKLVVRHSRERDCMTDIFLQYLCAISVVLWSEDRALEVSFCEGPVLQFTSRDTGAVHSDIKLQEQLMAMFVGAHSSYLGKATSDPLASMSGPVAHSLMHVRSPSSLVADVRDPEERTEDDGVVPVELDDSRSIGFWIGRVDCPWGFWSWELER</sequence>
<reference evidence="1" key="1">
    <citation type="submission" date="2023-03" db="EMBL/GenBank/DDBJ databases">
        <title>Chromosome-scale reference genome and RAD-based genetic map of yellow starthistle (Centaurea solstitialis) reveal putative structural variation and QTLs associated with invader traits.</title>
        <authorList>
            <person name="Reatini B."/>
            <person name="Cang F.A."/>
            <person name="Jiang Q."/>
            <person name="Mckibben M.T.W."/>
            <person name="Barker M.S."/>
            <person name="Rieseberg L.H."/>
            <person name="Dlugosch K.M."/>
        </authorList>
    </citation>
    <scope>NUCLEOTIDE SEQUENCE</scope>
    <source>
        <strain evidence="1">CAN-66</strain>
        <tissue evidence="1">Leaf</tissue>
    </source>
</reference>
<dbReference type="EMBL" id="JARYMX010000002">
    <property type="protein sequence ID" value="KAJ9561284.1"/>
    <property type="molecule type" value="Genomic_DNA"/>
</dbReference>
<comment type="caution">
    <text evidence="1">The sequence shown here is derived from an EMBL/GenBank/DDBJ whole genome shotgun (WGS) entry which is preliminary data.</text>
</comment>
<dbReference type="AlphaFoldDB" id="A0AA38THY4"/>
<evidence type="ECO:0000313" key="2">
    <source>
        <dbReference type="Proteomes" id="UP001172457"/>
    </source>
</evidence>
<keyword evidence="2" id="KW-1185">Reference proteome</keyword>
<name>A0AA38THY4_9ASTR</name>
<accession>A0AA38THY4</accession>
<gene>
    <name evidence="1" type="ORF">OSB04_006444</name>
</gene>
<proteinExistence type="predicted"/>
<protein>
    <submittedName>
        <fullName evidence="1">Uncharacterized protein</fullName>
    </submittedName>
</protein>
<evidence type="ECO:0000313" key="1">
    <source>
        <dbReference type="EMBL" id="KAJ9561284.1"/>
    </source>
</evidence>